<accession>A0A8S1HM92</accession>
<dbReference type="GO" id="GO:0005634">
    <property type="term" value="C:nucleus"/>
    <property type="evidence" value="ECO:0007669"/>
    <property type="project" value="TreeGrafter"/>
</dbReference>
<dbReference type="OrthoDB" id="5853810at2759"/>
<dbReference type="SMART" id="SM00320">
    <property type="entry name" value="WD40"/>
    <property type="match status" value="7"/>
</dbReference>
<dbReference type="InterPro" id="IPR019775">
    <property type="entry name" value="WD40_repeat_CS"/>
</dbReference>
<dbReference type="GO" id="GO:0010992">
    <property type="term" value="P:ubiquitin recycling"/>
    <property type="evidence" value="ECO:0007669"/>
    <property type="project" value="TreeGrafter"/>
</dbReference>
<keyword evidence="6" id="KW-1185">Reference proteome</keyword>
<dbReference type="Gene3D" id="1.20.1280.50">
    <property type="match status" value="1"/>
</dbReference>
<dbReference type="EMBL" id="CAJGYM010000066">
    <property type="protein sequence ID" value="CAD6196126.1"/>
    <property type="molecule type" value="Genomic_DNA"/>
</dbReference>
<feature type="repeat" description="WD" evidence="3">
    <location>
        <begin position="338"/>
        <end position="377"/>
    </location>
</feature>
<evidence type="ECO:0000256" key="1">
    <source>
        <dbReference type="ARBA" id="ARBA00022574"/>
    </source>
</evidence>
<sequence>MWAVDDVHMEDSQMSVAGDSSHAFDKQIDEESMLSSAYGTPTCSLDSKNKSSEQSLAMNDIDEDFFAENEVIDESQQIGEFISIFNKLARSNQRLALTALVESSAMPHIRHLRQLIEPHFQRDFLSFLPIELADIILKSLDPKDFLVVARVSHNWRMISEDEHYWKSRCEELSLSQHLPAPTSRVDGAWGSAEEMPGVLLHDHLAYDPWCKFREQKLDYQFGSIYYRSFYKSLYMRKERIIANWRKKQIRGSCVLRGHDDHVITCMHIHGDILVTGSDDNTLRVWSIDQGICRFTLTGHTGGVWTSHITSDGRYIVSGSTDRTIKVWSTADGSLRYTLSGHTSTVRCMSMYGSILVTGSRDTTLRVWDIEEGSCVRVLSGHLAAVRCVQFDGEVVVSGGYDFTVKVWSAANGTCERTLQGHSNRVYSLLYDSDRRLVISGSLDTSIRVWDMTRREGEECTVVLTGHTSLTSGMQLRGDILVSCNADSHVRVWNIKTGTCIFLLTGPNGHTSAITSLQFFDDDVVATSSDDGTVKLWDIKKGTFIRNLVLLQSGGNGGCIWRLCATPTLLACAIGSRNNTEETKIICLDFDADFP</sequence>
<dbReference type="PRINTS" id="PR00320">
    <property type="entry name" value="GPROTEINBRPT"/>
</dbReference>
<dbReference type="PANTHER" id="PTHR19849">
    <property type="entry name" value="PHOSPHOLIPASE A-2-ACTIVATING PROTEIN"/>
    <property type="match status" value="1"/>
</dbReference>
<name>A0A8S1HM92_9PELO</name>
<feature type="repeat" description="WD" evidence="3">
    <location>
        <begin position="463"/>
        <end position="502"/>
    </location>
</feature>
<dbReference type="InterPro" id="IPR001680">
    <property type="entry name" value="WD40_rpt"/>
</dbReference>
<feature type="repeat" description="WD" evidence="3">
    <location>
        <begin position="255"/>
        <end position="295"/>
    </location>
</feature>
<dbReference type="SUPFAM" id="SSF81383">
    <property type="entry name" value="F-box domain"/>
    <property type="match status" value="1"/>
</dbReference>
<dbReference type="PROSITE" id="PS50082">
    <property type="entry name" value="WD_REPEATS_2"/>
    <property type="match status" value="7"/>
</dbReference>
<evidence type="ECO:0000259" key="4">
    <source>
        <dbReference type="PROSITE" id="PS50181"/>
    </source>
</evidence>
<feature type="repeat" description="WD" evidence="3">
    <location>
        <begin position="296"/>
        <end position="337"/>
    </location>
</feature>
<dbReference type="PANTHER" id="PTHR19849:SF1">
    <property type="entry name" value="F-BOX_WD REPEAT-CONTAINING PROTEIN 7"/>
    <property type="match status" value="1"/>
</dbReference>
<proteinExistence type="predicted"/>
<keyword evidence="2" id="KW-0677">Repeat</keyword>
<dbReference type="InterPro" id="IPR001810">
    <property type="entry name" value="F-box_dom"/>
</dbReference>
<dbReference type="SUPFAM" id="SSF50978">
    <property type="entry name" value="WD40 repeat-like"/>
    <property type="match status" value="1"/>
</dbReference>
<protein>
    <recommendedName>
        <fullName evidence="4">F-box domain-containing protein</fullName>
    </recommendedName>
</protein>
<dbReference type="Pfam" id="PF00400">
    <property type="entry name" value="WD40"/>
    <property type="match status" value="7"/>
</dbReference>
<dbReference type="GO" id="GO:0043161">
    <property type="term" value="P:proteasome-mediated ubiquitin-dependent protein catabolic process"/>
    <property type="evidence" value="ECO:0007669"/>
    <property type="project" value="TreeGrafter"/>
</dbReference>
<feature type="repeat" description="WD" evidence="3">
    <location>
        <begin position="418"/>
        <end position="451"/>
    </location>
</feature>
<dbReference type="PROSITE" id="PS50181">
    <property type="entry name" value="FBOX"/>
    <property type="match status" value="1"/>
</dbReference>
<dbReference type="CDD" id="cd00200">
    <property type="entry name" value="WD40"/>
    <property type="match status" value="1"/>
</dbReference>
<dbReference type="Pfam" id="PF12937">
    <property type="entry name" value="F-box-like"/>
    <property type="match status" value="1"/>
</dbReference>
<dbReference type="PROSITE" id="PS00678">
    <property type="entry name" value="WD_REPEATS_1"/>
    <property type="match status" value="4"/>
</dbReference>
<dbReference type="GO" id="GO:0005737">
    <property type="term" value="C:cytoplasm"/>
    <property type="evidence" value="ECO:0007669"/>
    <property type="project" value="TreeGrafter"/>
</dbReference>
<feature type="repeat" description="WD" evidence="3">
    <location>
        <begin position="378"/>
        <end position="417"/>
    </location>
</feature>
<gene>
    <name evidence="5" type="ORF">CAUJ_LOCUS12041</name>
</gene>
<dbReference type="Gene3D" id="2.130.10.10">
    <property type="entry name" value="YVTN repeat-like/Quinoprotein amine dehydrogenase"/>
    <property type="match status" value="1"/>
</dbReference>
<dbReference type="InterPro" id="IPR036322">
    <property type="entry name" value="WD40_repeat_dom_sf"/>
</dbReference>
<keyword evidence="1 3" id="KW-0853">WD repeat</keyword>
<evidence type="ECO:0000313" key="5">
    <source>
        <dbReference type="EMBL" id="CAD6196126.1"/>
    </source>
</evidence>
<feature type="domain" description="F-box" evidence="4">
    <location>
        <begin position="122"/>
        <end position="168"/>
    </location>
</feature>
<feature type="repeat" description="WD" evidence="3">
    <location>
        <begin position="506"/>
        <end position="546"/>
    </location>
</feature>
<reference evidence="5" key="1">
    <citation type="submission" date="2020-10" db="EMBL/GenBank/DDBJ databases">
        <authorList>
            <person name="Kikuchi T."/>
        </authorList>
    </citation>
    <scope>NUCLEOTIDE SEQUENCE</scope>
    <source>
        <strain evidence="5">NKZ352</strain>
    </source>
</reference>
<dbReference type="SMART" id="SM00256">
    <property type="entry name" value="FBOX"/>
    <property type="match status" value="1"/>
</dbReference>
<dbReference type="AlphaFoldDB" id="A0A8S1HM92"/>
<dbReference type="InterPro" id="IPR020472">
    <property type="entry name" value="WD40_PAC1"/>
</dbReference>
<dbReference type="PROSITE" id="PS50294">
    <property type="entry name" value="WD_REPEATS_REGION"/>
    <property type="match status" value="5"/>
</dbReference>
<dbReference type="Proteomes" id="UP000835052">
    <property type="component" value="Unassembled WGS sequence"/>
</dbReference>
<dbReference type="InterPro" id="IPR015943">
    <property type="entry name" value="WD40/YVTN_repeat-like_dom_sf"/>
</dbReference>
<evidence type="ECO:0000256" key="3">
    <source>
        <dbReference type="PROSITE-ProRule" id="PRU00221"/>
    </source>
</evidence>
<comment type="caution">
    <text evidence="5">The sequence shown here is derived from an EMBL/GenBank/DDBJ whole genome shotgun (WGS) entry which is preliminary data.</text>
</comment>
<evidence type="ECO:0000256" key="2">
    <source>
        <dbReference type="ARBA" id="ARBA00022737"/>
    </source>
</evidence>
<dbReference type="GO" id="GO:0043130">
    <property type="term" value="F:ubiquitin binding"/>
    <property type="evidence" value="ECO:0007669"/>
    <property type="project" value="TreeGrafter"/>
</dbReference>
<dbReference type="InterPro" id="IPR036047">
    <property type="entry name" value="F-box-like_dom_sf"/>
</dbReference>
<evidence type="ECO:0000313" key="6">
    <source>
        <dbReference type="Proteomes" id="UP000835052"/>
    </source>
</evidence>
<organism evidence="5 6">
    <name type="scientific">Caenorhabditis auriculariae</name>
    <dbReference type="NCBI Taxonomy" id="2777116"/>
    <lineage>
        <taxon>Eukaryota</taxon>
        <taxon>Metazoa</taxon>
        <taxon>Ecdysozoa</taxon>
        <taxon>Nematoda</taxon>
        <taxon>Chromadorea</taxon>
        <taxon>Rhabditida</taxon>
        <taxon>Rhabditina</taxon>
        <taxon>Rhabditomorpha</taxon>
        <taxon>Rhabditoidea</taxon>
        <taxon>Rhabditidae</taxon>
        <taxon>Peloderinae</taxon>
        <taxon>Caenorhabditis</taxon>
    </lineage>
</organism>